<dbReference type="OrthoDB" id="448196at2759"/>
<evidence type="ECO:0000256" key="2">
    <source>
        <dbReference type="PROSITE-ProRule" id="PRU00708"/>
    </source>
</evidence>
<keyword evidence="4" id="KW-1185">Reference proteome</keyword>
<reference evidence="3 4" key="1">
    <citation type="submission" date="2016-02" db="EMBL/GenBank/DDBJ databases">
        <title>Genome analysis of coral dinoflagellate symbionts highlights evolutionary adaptations to a symbiotic lifestyle.</title>
        <authorList>
            <person name="Aranda M."/>
            <person name="Li Y."/>
            <person name="Liew Y.J."/>
            <person name="Baumgarten S."/>
            <person name="Simakov O."/>
            <person name="Wilson M."/>
            <person name="Piel J."/>
            <person name="Ashoor H."/>
            <person name="Bougouffa S."/>
            <person name="Bajic V.B."/>
            <person name="Ryu T."/>
            <person name="Ravasi T."/>
            <person name="Bayer T."/>
            <person name="Micklem G."/>
            <person name="Kim H."/>
            <person name="Bhak J."/>
            <person name="Lajeunesse T.C."/>
            <person name="Voolstra C.R."/>
        </authorList>
    </citation>
    <scope>NUCLEOTIDE SEQUENCE [LARGE SCALE GENOMIC DNA]</scope>
    <source>
        <strain evidence="3 4">CCMP2467</strain>
    </source>
</reference>
<dbReference type="InterPro" id="IPR022086">
    <property type="entry name" value="IMCp"/>
</dbReference>
<sequence>MNDCSLQSALCVLQAMSRAEVAPNDVSFNTALSACEQGHCWGLGLVLLHDMASARPPRDAFSYSSAISACEHAGRWEVAGELLDHMSLAKAQPNLLCFSPVLRASARCEAWGDAVRTLGLMWEVAVIPDVIAYEDASMSCESARSGESLLLLLAQCEAFWLQQMCAESPVKREKKRAMGGSPRAALFEEEANQSFTSSPCPLEGGEVLRVPQTMYVEKLVEVPKVEKPVIQCIEKVMEVPQYTVQVTKQVPRVEIQTVDKEVRKREIQYVEKIVVPQVVYEERIVEVPRIEYREVIKQVPKPEVQYIDKKATPCGRISLMSSWTLSADRKGDLLELPLAAAFFVLGTAKDLARSTEEILLFQHPAKKMLVAKPVPKHVIEYVEKIVEVPQVVYEERPVEVEQVHTVEALTEIPKPVVQTIEKQIPRVPTTLQVEQPVEERVPTEIATTIGNQSPPRDDIDVQYVDREVPNVTYQPVEQIVEVPQEHCSIPPRALPPAPDTLNVVVRHELHPSWLPAFEKLGFNFVDTWKFMWPEVPQVQLAEFVKQVPKQQIREVPKHIPRVETRCVEKIQSVPVNLLHEVAVEVPQVLRHEVITEVQGQQTEQRVAWGPRKYEIFGLGVVVGSESERFQGAYDAKVVRVEAPTPSNYSDTYLNEGLVIRSKSPTPTRARLAAHLDI</sequence>
<proteinExistence type="predicted"/>
<comment type="caution">
    <text evidence="3">The sequence shown here is derived from an EMBL/GenBank/DDBJ whole genome shotgun (WGS) entry which is preliminary data.</text>
</comment>
<dbReference type="Proteomes" id="UP000186817">
    <property type="component" value="Unassembled WGS sequence"/>
</dbReference>
<protein>
    <submittedName>
        <fullName evidence="3">Pentatricopeptide repeat-containing protein, chloroplastic</fullName>
    </submittedName>
</protein>
<dbReference type="PANTHER" id="PTHR47447:SF17">
    <property type="entry name" value="OS12G0638900 PROTEIN"/>
    <property type="match status" value="1"/>
</dbReference>
<name>A0A1Q9E2N1_SYMMI</name>
<feature type="repeat" description="PPR" evidence="2">
    <location>
        <begin position="59"/>
        <end position="93"/>
    </location>
</feature>
<organism evidence="3 4">
    <name type="scientific">Symbiodinium microadriaticum</name>
    <name type="common">Dinoflagellate</name>
    <name type="synonym">Zooxanthella microadriatica</name>
    <dbReference type="NCBI Taxonomy" id="2951"/>
    <lineage>
        <taxon>Eukaryota</taxon>
        <taxon>Sar</taxon>
        <taxon>Alveolata</taxon>
        <taxon>Dinophyceae</taxon>
        <taxon>Suessiales</taxon>
        <taxon>Symbiodiniaceae</taxon>
        <taxon>Symbiodinium</taxon>
    </lineage>
</organism>
<keyword evidence="1" id="KW-0677">Repeat</keyword>
<accession>A0A1Q9E2N1</accession>
<evidence type="ECO:0000256" key="1">
    <source>
        <dbReference type="ARBA" id="ARBA00022737"/>
    </source>
</evidence>
<evidence type="ECO:0000313" key="3">
    <source>
        <dbReference type="EMBL" id="OLQ01661.1"/>
    </source>
</evidence>
<dbReference type="InterPro" id="IPR002885">
    <property type="entry name" value="PPR_rpt"/>
</dbReference>
<dbReference type="Pfam" id="PF12314">
    <property type="entry name" value="IMCp"/>
    <property type="match status" value="1"/>
</dbReference>
<dbReference type="Gene3D" id="1.25.40.10">
    <property type="entry name" value="Tetratricopeptide repeat domain"/>
    <property type="match status" value="1"/>
</dbReference>
<dbReference type="InterPro" id="IPR011990">
    <property type="entry name" value="TPR-like_helical_dom_sf"/>
</dbReference>
<dbReference type="EMBL" id="LSRX01000285">
    <property type="protein sequence ID" value="OLQ01661.1"/>
    <property type="molecule type" value="Genomic_DNA"/>
</dbReference>
<evidence type="ECO:0000313" key="4">
    <source>
        <dbReference type="Proteomes" id="UP000186817"/>
    </source>
</evidence>
<dbReference type="PANTHER" id="PTHR47447">
    <property type="entry name" value="OS03G0856100 PROTEIN"/>
    <property type="match status" value="1"/>
</dbReference>
<dbReference type="PROSITE" id="PS51375">
    <property type="entry name" value="PPR"/>
    <property type="match status" value="1"/>
</dbReference>
<gene>
    <name evidence="3" type="ORF">AK812_SmicGene15584</name>
</gene>
<dbReference type="AlphaFoldDB" id="A0A1Q9E2N1"/>